<organism evidence="2 3">
    <name type="scientific">Hyaloscypha bicolor E</name>
    <dbReference type="NCBI Taxonomy" id="1095630"/>
    <lineage>
        <taxon>Eukaryota</taxon>
        <taxon>Fungi</taxon>
        <taxon>Dikarya</taxon>
        <taxon>Ascomycota</taxon>
        <taxon>Pezizomycotina</taxon>
        <taxon>Leotiomycetes</taxon>
        <taxon>Helotiales</taxon>
        <taxon>Hyaloscyphaceae</taxon>
        <taxon>Hyaloscypha</taxon>
        <taxon>Hyaloscypha bicolor</taxon>
    </lineage>
</organism>
<dbReference type="RefSeq" id="XP_024727857.1">
    <property type="nucleotide sequence ID" value="XM_024871152.1"/>
</dbReference>
<keyword evidence="1" id="KW-0812">Transmembrane</keyword>
<protein>
    <submittedName>
        <fullName evidence="2">Uncharacterized protein</fullName>
    </submittedName>
</protein>
<proteinExistence type="predicted"/>
<accession>A0A2J6SJM7</accession>
<name>A0A2J6SJM7_9HELO</name>
<dbReference type="InParanoid" id="A0A2J6SJM7"/>
<evidence type="ECO:0000256" key="1">
    <source>
        <dbReference type="SAM" id="Phobius"/>
    </source>
</evidence>
<dbReference type="GeneID" id="36579234"/>
<dbReference type="AlphaFoldDB" id="A0A2J6SJM7"/>
<keyword evidence="1" id="KW-0472">Membrane</keyword>
<keyword evidence="3" id="KW-1185">Reference proteome</keyword>
<evidence type="ECO:0000313" key="2">
    <source>
        <dbReference type="EMBL" id="PMD50953.1"/>
    </source>
</evidence>
<keyword evidence="1" id="KW-1133">Transmembrane helix</keyword>
<dbReference type="EMBL" id="KZ613912">
    <property type="protein sequence ID" value="PMD50953.1"/>
    <property type="molecule type" value="Genomic_DNA"/>
</dbReference>
<reference evidence="2 3" key="1">
    <citation type="submission" date="2016-04" db="EMBL/GenBank/DDBJ databases">
        <title>A degradative enzymes factory behind the ericoid mycorrhizal symbiosis.</title>
        <authorList>
            <consortium name="DOE Joint Genome Institute"/>
            <person name="Martino E."/>
            <person name="Morin E."/>
            <person name="Grelet G."/>
            <person name="Kuo A."/>
            <person name="Kohler A."/>
            <person name="Daghino S."/>
            <person name="Barry K."/>
            <person name="Choi C."/>
            <person name="Cichocki N."/>
            <person name="Clum A."/>
            <person name="Copeland A."/>
            <person name="Hainaut M."/>
            <person name="Haridas S."/>
            <person name="Labutti K."/>
            <person name="Lindquist E."/>
            <person name="Lipzen A."/>
            <person name="Khouja H.-R."/>
            <person name="Murat C."/>
            <person name="Ohm R."/>
            <person name="Olson A."/>
            <person name="Spatafora J."/>
            <person name="Veneault-Fourrey C."/>
            <person name="Henrissat B."/>
            <person name="Grigoriev I."/>
            <person name="Martin F."/>
            <person name="Perotto S."/>
        </authorList>
    </citation>
    <scope>NUCLEOTIDE SEQUENCE [LARGE SCALE GENOMIC DNA]</scope>
    <source>
        <strain evidence="2 3">E</strain>
    </source>
</reference>
<sequence>MNSWAAGANTRWRILWLRIILRWMSFWLGISMWIRKTRQLGRGIGPVFLFLRGCGFGALWGRTKYVRIWHGGRGELMKDAKITKLRNRSLSYRKTKGYI</sequence>
<dbReference type="Proteomes" id="UP000235371">
    <property type="component" value="Unassembled WGS sequence"/>
</dbReference>
<evidence type="ECO:0000313" key="3">
    <source>
        <dbReference type="Proteomes" id="UP000235371"/>
    </source>
</evidence>
<feature type="transmembrane region" description="Helical" evidence="1">
    <location>
        <begin position="15"/>
        <end position="34"/>
    </location>
</feature>
<gene>
    <name evidence="2" type="ORF">K444DRAFT_221977</name>
</gene>